<evidence type="ECO:0000256" key="1">
    <source>
        <dbReference type="ARBA" id="ARBA00011980"/>
    </source>
</evidence>
<keyword evidence="2" id="KW-0254">Endocytosis</keyword>
<dbReference type="InterPro" id="IPR030381">
    <property type="entry name" value="G_DYNAMIN_dom"/>
</dbReference>
<dbReference type="AlphaFoldDB" id="A0A8X8BZ83"/>
<accession>A0A8X8BZ83</accession>
<keyword evidence="3" id="KW-0493">Microtubule</keyword>
<feature type="compositionally biased region" description="Polar residues" evidence="9">
    <location>
        <begin position="707"/>
        <end position="724"/>
    </location>
</feature>
<sequence length="860" mass="97345">MGNRGMEELIPLINKLQDAFSSIGQSCNLDLPQIAVVGGQSAGKSSVLENFVGRDFLPRGSGIVTRRPLILQLINAKTEHAEFLHCKGKKFVDFDEVRQEIEAETDRITGTNKGISPVPINLRVYSPHVLNLTLIDLPGITKVPVGDQPADIEYQIKDMIMQFISRESCLILAVTPANSDLANSDALKLAKEVDPQGMRTIGVITKLDLMDEGTDARDILENKLLPLRRGYIGVVNRSQKDIDGRKDIRAALSAERKFFLSHPAYRHLAERLGTPHLQKTLNQQLTNHIRETLPALRSKLQSQLLSMEKEVEEYKNFRPDDPTRKTKALLQMVQQFGVDFEKRIEGSGDQVDTVELSGGARINRIFHERFPFELVKMEFDEKELRREISYAIKNIHGVLGSYPRLREETERIVTQHVREREGRTKDQVLLLIDIELSYINTNHEDFIGFANAQQRNTQLNKKRAMPNQVIRRGWLTINNISIMKGGSKEYWFVLTAESLSWYKDDEEKEKKYMLPLDNLKIRDVEKGFMSNKHIFAIFNTEQRNVYKDLRQIELACDSQEDVDSWKASFLRAGVYPEKDQVENDESGPVDTFSMDPQLERQVETIRNLVDSYIGIVNKSIRDLMPKTIMHLMINNTKEFITSELLAYLYSSGDQNSLMEESPEQVQRRDETLRMVHALKESLKIIGDITTSTVSCPVPPPVDDTWLQKDTSPTPQHRPTGISQPPNRPPAVRGPTPGPPMNPTPVGLPFGVPPIPSRPGPMTSYSSANQDPFSAPPQIPSRPARIPPAAPPGIPRFERKKLDKRKETIRPIRPISRFSRISSRSPLTVAQVSASRWFVPDPHTTAFLALALNALPLVTNH</sequence>
<dbReference type="GO" id="GO:0008017">
    <property type="term" value="F:microtubule binding"/>
    <property type="evidence" value="ECO:0007669"/>
    <property type="project" value="TreeGrafter"/>
</dbReference>
<protein>
    <recommendedName>
        <fullName evidence="1">dynamin GTPase</fullName>
        <ecNumber evidence="1">3.6.5.5</ecNumber>
    </recommendedName>
</protein>
<dbReference type="PRINTS" id="PR00195">
    <property type="entry name" value="DYNAMIN"/>
</dbReference>
<dbReference type="CDD" id="cd01256">
    <property type="entry name" value="PH_dynamin"/>
    <property type="match status" value="1"/>
</dbReference>
<keyword evidence="6 8" id="KW-0342">GTP-binding</keyword>
<dbReference type="FunFam" id="2.30.29.30:FF:000010">
    <property type="entry name" value="dynamin-1 isoform X2"/>
    <property type="match status" value="1"/>
</dbReference>
<reference evidence="13 14" key="1">
    <citation type="journal article" date="2021" name="Cell">
        <title>Tracing the genetic footprints of vertebrate landing in non-teleost ray-finned fishes.</title>
        <authorList>
            <person name="Bi X."/>
            <person name="Wang K."/>
            <person name="Yang L."/>
            <person name="Pan H."/>
            <person name="Jiang H."/>
            <person name="Wei Q."/>
            <person name="Fang M."/>
            <person name="Yu H."/>
            <person name="Zhu C."/>
            <person name="Cai Y."/>
            <person name="He Y."/>
            <person name="Gan X."/>
            <person name="Zeng H."/>
            <person name="Yu D."/>
            <person name="Zhu Y."/>
            <person name="Jiang H."/>
            <person name="Qiu Q."/>
            <person name="Yang H."/>
            <person name="Zhang Y.E."/>
            <person name="Wang W."/>
            <person name="Zhu M."/>
            <person name="He S."/>
            <person name="Zhang G."/>
        </authorList>
    </citation>
    <scope>NUCLEOTIDE SEQUENCE [LARGE SCALE GENOMIC DNA]</scope>
    <source>
        <strain evidence="13">Bchr_013</strain>
    </source>
</reference>
<dbReference type="GO" id="GO:0005874">
    <property type="term" value="C:microtubule"/>
    <property type="evidence" value="ECO:0007669"/>
    <property type="project" value="UniProtKB-KW"/>
</dbReference>
<evidence type="ECO:0000256" key="6">
    <source>
        <dbReference type="ARBA" id="ARBA00023134"/>
    </source>
</evidence>
<dbReference type="GO" id="GO:0003924">
    <property type="term" value="F:GTPase activity"/>
    <property type="evidence" value="ECO:0007669"/>
    <property type="project" value="InterPro"/>
</dbReference>
<dbReference type="PROSITE" id="PS50003">
    <property type="entry name" value="PH_DOMAIN"/>
    <property type="match status" value="1"/>
</dbReference>
<feature type="compositionally biased region" description="Basic and acidic residues" evidence="9">
    <location>
        <begin position="795"/>
        <end position="807"/>
    </location>
</feature>
<dbReference type="PANTHER" id="PTHR11566:SF23">
    <property type="entry name" value="DYNAMIN-2"/>
    <property type="match status" value="1"/>
</dbReference>
<dbReference type="Gene3D" id="3.40.50.300">
    <property type="entry name" value="P-loop containing nucleotide triphosphate hydrolases"/>
    <property type="match status" value="1"/>
</dbReference>
<keyword evidence="7" id="KW-0505">Motor protein</keyword>
<comment type="similarity">
    <text evidence="8">Belongs to the TRAFAC class dynamin-like GTPase superfamily. Dynamin/Fzo/YdjA family.</text>
</comment>
<evidence type="ECO:0000256" key="8">
    <source>
        <dbReference type="RuleBase" id="RU003932"/>
    </source>
</evidence>
<dbReference type="SMART" id="SM00302">
    <property type="entry name" value="GED"/>
    <property type="match status" value="1"/>
</dbReference>
<evidence type="ECO:0000259" key="10">
    <source>
        <dbReference type="PROSITE" id="PS50003"/>
    </source>
</evidence>
<name>A0A8X8BZ83_POLSE</name>
<feature type="domain" description="PH" evidence="10">
    <location>
        <begin position="468"/>
        <end position="574"/>
    </location>
</feature>
<dbReference type="Gene3D" id="1.20.120.1240">
    <property type="entry name" value="Dynamin, middle domain"/>
    <property type="match status" value="2"/>
</dbReference>
<keyword evidence="5" id="KW-0378">Hydrolase</keyword>
<dbReference type="InterPro" id="IPR003130">
    <property type="entry name" value="GED"/>
</dbReference>
<dbReference type="InterPro" id="IPR001849">
    <property type="entry name" value="PH_domain"/>
</dbReference>
<dbReference type="InterPro" id="IPR027417">
    <property type="entry name" value="P-loop_NTPase"/>
</dbReference>
<dbReference type="Proteomes" id="UP000886611">
    <property type="component" value="Unassembled WGS sequence"/>
</dbReference>
<evidence type="ECO:0000259" key="12">
    <source>
        <dbReference type="PROSITE" id="PS51718"/>
    </source>
</evidence>
<evidence type="ECO:0000313" key="13">
    <source>
        <dbReference type="EMBL" id="KAG2471479.1"/>
    </source>
</evidence>
<dbReference type="SUPFAM" id="SSF50729">
    <property type="entry name" value="PH domain-like"/>
    <property type="match status" value="1"/>
</dbReference>
<dbReference type="InterPro" id="IPR020850">
    <property type="entry name" value="GED_dom"/>
</dbReference>
<evidence type="ECO:0000259" key="11">
    <source>
        <dbReference type="PROSITE" id="PS51388"/>
    </source>
</evidence>
<evidence type="ECO:0000256" key="9">
    <source>
        <dbReference type="SAM" id="MobiDB-lite"/>
    </source>
</evidence>
<feature type="non-terminal residue" evidence="13">
    <location>
        <position position="860"/>
    </location>
</feature>
<dbReference type="PROSITE" id="PS51388">
    <property type="entry name" value="GED"/>
    <property type="match status" value="1"/>
</dbReference>
<organism evidence="13 14">
    <name type="scientific">Polypterus senegalus</name>
    <name type="common">Senegal bichir</name>
    <dbReference type="NCBI Taxonomy" id="55291"/>
    <lineage>
        <taxon>Eukaryota</taxon>
        <taxon>Metazoa</taxon>
        <taxon>Chordata</taxon>
        <taxon>Craniata</taxon>
        <taxon>Vertebrata</taxon>
        <taxon>Euteleostomi</taxon>
        <taxon>Actinopterygii</taxon>
        <taxon>Polypteriformes</taxon>
        <taxon>Polypteridae</taxon>
        <taxon>Polypterus</taxon>
    </lineage>
</organism>
<dbReference type="Gene3D" id="2.30.29.30">
    <property type="entry name" value="Pleckstrin-homology domain (PH domain)/Phosphotyrosine-binding domain (PTB)"/>
    <property type="match status" value="1"/>
</dbReference>
<dbReference type="Pfam" id="PF00350">
    <property type="entry name" value="Dynamin_N"/>
    <property type="match status" value="1"/>
</dbReference>
<dbReference type="SMART" id="SM00053">
    <property type="entry name" value="DYNc"/>
    <property type="match status" value="1"/>
</dbReference>
<evidence type="ECO:0000256" key="7">
    <source>
        <dbReference type="ARBA" id="ARBA00023175"/>
    </source>
</evidence>
<dbReference type="PROSITE" id="PS51718">
    <property type="entry name" value="G_DYNAMIN_2"/>
    <property type="match status" value="1"/>
</dbReference>
<gene>
    <name evidence="13" type="primary">Dnm2</name>
    <name evidence="13" type="ORF">GTO96_0005818</name>
</gene>
<feature type="domain" description="GED" evidence="11">
    <location>
        <begin position="602"/>
        <end position="693"/>
    </location>
</feature>
<dbReference type="InterPro" id="IPR022812">
    <property type="entry name" value="Dynamin"/>
</dbReference>
<dbReference type="CDD" id="cd08771">
    <property type="entry name" value="DLP_1"/>
    <property type="match status" value="1"/>
</dbReference>
<feature type="compositionally biased region" description="Polar residues" evidence="9">
    <location>
        <begin position="762"/>
        <end position="771"/>
    </location>
</feature>
<evidence type="ECO:0000313" key="14">
    <source>
        <dbReference type="Proteomes" id="UP000886611"/>
    </source>
</evidence>
<dbReference type="PANTHER" id="PTHR11566">
    <property type="entry name" value="DYNAMIN"/>
    <property type="match status" value="1"/>
</dbReference>
<dbReference type="FunFam" id="3.40.50.300:FF:000045">
    <property type="entry name" value="dynamin-1 isoform X2"/>
    <property type="match status" value="1"/>
</dbReference>
<dbReference type="GO" id="GO:0005737">
    <property type="term" value="C:cytoplasm"/>
    <property type="evidence" value="ECO:0007669"/>
    <property type="project" value="TreeGrafter"/>
</dbReference>
<dbReference type="EC" id="3.6.5.5" evidence="1"/>
<evidence type="ECO:0000256" key="3">
    <source>
        <dbReference type="ARBA" id="ARBA00022701"/>
    </source>
</evidence>
<keyword evidence="14" id="KW-1185">Reference proteome</keyword>
<dbReference type="InterPro" id="IPR019762">
    <property type="entry name" value="Dynamin_GTPase_CS"/>
</dbReference>
<dbReference type="Pfam" id="PF00169">
    <property type="entry name" value="PH"/>
    <property type="match status" value="1"/>
</dbReference>
<dbReference type="GO" id="GO:0031623">
    <property type="term" value="P:receptor internalization"/>
    <property type="evidence" value="ECO:0007669"/>
    <property type="project" value="TreeGrafter"/>
</dbReference>
<feature type="region of interest" description="Disordered" evidence="9">
    <location>
        <begin position="690"/>
        <end position="807"/>
    </location>
</feature>
<dbReference type="SUPFAM" id="SSF52540">
    <property type="entry name" value="P-loop containing nucleoside triphosphate hydrolases"/>
    <property type="match status" value="1"/>
</dbReference>
<evidence type="ECO:0000256" key="4">
    <source>
        <dbReference type="ARBA" id="ARBA00022741"/>
    </source>
</evidence>
<dbReference type="GO" id="GO:0016185">
    <property type="term" value="P:synaptic vesicle budding from presynaptic endocytic zone membrane"/>
    <property type="evidence" value="ECO:0007669"/>
    <property type="project" value="TreeGrafter"/>
</dbReference>
<comment type="caution">
    <text evidence="13">The sequence shown here is derived from an EMBL/GenBank/DDBJ whole genome shotgun (WGS) entry which is preliminary data.</text>
</comment>
<keyword evidence="4 8" id="KW-0547">Nucleotide-binding</keyword>
<dbReference type="Pfam" id="PF02212">
    <property type="entry name" value="GED"/>
    <property type="match status" value="1"/>
</dbReference>
<feature type="compositionally biased region" description="Pro residues" evidence="9">
    <location>
        <begin position="773"/>
        <end position="793"/>
    </location>
</feature>
<dbReference type="PROSITE" id="PS00410">
    <property type="entry name" value="G_DYNAMIN_1"/>
    <property type="match status" value="1"/>
</dbReference>
<feature type="domain" description="Dynamin-type G" evidence="12">
    <location>
        <begin position="28"/>
        <end position="294"/>
    </location>
</feature>
<dbReference type="InterPro" id="IPR011993">
    <property type="entry name" value="PH-like_dom_sf"/>
</dbReference>
<evidence type="ECO:0000256" key="5">
    <source>
        <dbReference type="ARBA" id="ARBA00022801"/>
    </source>
</evidence>
<dbReference type="EMBL" id="JAATIS010000094">
    <property type="protein sequence ID" value="KAG2471479.1"/>
    <property type="molecule type" value="Genomic_DNA"/>
</dbReference>
<dbReference type="SMART" id="SM00233">
    <property type="entry name" value="PH"/>
    <property type="match status" value="1"/>
</dbReference>
<dbReference type="GO" id="GO:0005886">
    <property type="term" value="C:plasma membrane"/>
    <property type="evidence" value="ECO:0007669"/>
    <property type="project" value="TreeGrafter"/>
</dbReference>
<dbReference type="GO" id="GO:0098793">
    <property type="term" value="C:presynapse"/>
    <property type="evidence" value="ECO:0007669"/>
    <property type="project" value="GOC"/>
</dbReference>
<dbReference type="GO" id="GO:0005525">
    <property type="term" value="F:GTP binding"/>
    <property type="evidence" value="ECO:0007669"/>
    <property type="project" value="UniProtKB-KW"/>
</dbReference>
<dbReference type="Pfam" id="PF01031">
    <property type="entry name" value="Dynamin_M"/>
    <property type="match status" value="2"/>
</dbReference>
<dbReference type="InterPro" id="IPR001401">
    <property type="entry name" value="Dynamin_GTPase"/>
</dbReference>
<dbReference type="FunFam" id="1.20.120.1240:FF:000019">
    <property type="entry name" value="Dynamin 2"/>
    <property type="match status" value="1"/>
</dbReference>
<evidence type="ECO:0000256" key="2">
    <source>
        <dbReference type="ARBA" id="ARBA00022583"/>
    </source>
</evidence>
<proteinExistence type="inferred from homology"/>
<dbReference type="InterPro" id="IPR000375">
    <property type="entry name" value="Dynamin_stalk"/>
</dbReference>
<feature type="non-terminal residue" evidence="13">
    <location>
        <position position="1"/>
    </location>
</feature>
<dbReference type="InterPro" id="IPR045063">
    <property type="entry name" value="Dynamin_N"/>
</dbReference>